<evidence type="ECO:0000313" key="2">
    <source>
        <dbReference type="Proteomes" id="UP000189739"/>
    </source>
</evidence>
<comment type="caution">
    <text evidence="1">The sequence shown here is derived from an EMBL/GenBank/DDBJ whole genome shotgun (WGS) entry which is preliminary data.</text>
</comment>
<gene>
    <name evidence="1" type="ORF">BC343_00260</name>
</gene>
<dbReference type="EMBL" id="MBTF01000001">
    <property type="protein sequence ID" value="OOQ61548.1"/>
    <property type="molecule type" value="Genomic_DNA"/>
</dbReference>
<reference evidence="1 2" key="1">
    <citation type="submission" date="2016-07" db="EMBL/GenBank/DDBJ databases">
        <title>Genomic analysis of zinc-resistant bacterium Mucilaginibacter pedocola TBZ30.</title>
        <authorList>
            <person name="Huang J."/>
            <person name="Tang J."/>
        </authorList>
    </citation>
    <scope>NUCLEOTIDE SEQUENCE [LARGE SCALE GENOMIC DNA]</scope>
    <source>
        <strain evidence="1 2">TBZ30</strain>
    </source>
</reference>
<dbReference type="OrthoDB" id="950503at2"/>
<dbReference type="Proteomes" id="UP000189739">
    <property type="component" value="Unassembled WGS sequence"/>
</dbReference>
<dbReference type="STRING" id="1792845.BC343_00260"/>
<keyword evidence="2" id="KW-1185">Reference proteome</keyword>
<evidence type="ECO:0000313" key="1">
    <source>
        <dbReference type="EMBL" id="OOQ61548.1"/>
    </source>
</evidence>
<protein>
    <submittedName>
        <fullName evidence="1">Uncharacterized protein</fullName>
    </submittedName>
</protein>
<dbReference type="RefSeq" id="WP_078345715.1">
    <property type="nucleotide sequence ID" value="NZ_MBTF01000001.1"/>
</dbReference>
<name>A0A1S9PLW2_9SPHI</name>
<proteinExistence type="predicted"/>
<dbReference type="AlphaFoldDB" id="A0A1S9PLW2"/>
<sequence length="184" mass="20975">MKRFLVIVLLCAHLFNAGGYLLLQRYQEYRTDKRMNELLSQNLYNPNALIEVKIAQHLPGITETWGDYKNIDGQVQLKNACYNYVKLKVTRDTLYLMVIQNYEKTRLIKKNIIYAKHINDIPQGDKNQDGSTEKAGSDVKYNAPVDTYQFAAFEELAPLTIKPVKTGLSDPFISVGGQPPEFLG</sequence>
<organism evidence="1 2">
    <name type="scientific">Mucilaginibacter pedocola</name>
    <dbReference type="NCBI Taxonomy" id="1792845"/>
    <lineage>
        <taxon>Bacteria</taxon>
        <taxon>Pseudomonadati</taxon>
        <taxon>Bacteroidota</taxon>
        <taxon>Sphingobacteriia</taxon>
        <taxon>Sphingobacteriales</taxon>
        <taxon>Sphingobacteriaceae</taxon>
        <taxon>Mucilaginibacter</taxon>
    </lineage>
</organism>
<accession>A0A1S9PLW2</accession>